<evidence type="ECO:0000313" key="3">
    <source>
        <dbReference type="Proteomes" id="UP001221142"/>
    </source>
</evidence>
<dbReference type="Gene3D" id="3.60.130.30">
    <property type="match status" value="1"/>
</dbReference>
<feature type="region of interest" description="Disordered" evidence="1">
    <location>
        <begin position="41"/>
        <end position="83"/>
    </location>
</feature>
<gene>
    <name evidence="2" type="ORF">FB45DRAFT_767179</name>
</gene>
<evidence type="ECO:0000313" key="2">
    <source>
        <dbReference type="EMBL" id="KAJ7605330.1"/>
    </source>
</evidence>
<feature type="non-terminal residue" evidence="2">
    <location>
        <position position="330"/>
    </location>
</feature>
<evidence type="ECO:0000256" key="1">
    <source>
        <dbReference type="SAM" id="MobiDB-lite"/>
    </source>
</evidence>
<dbReference type="Proteomes" id="UP001221142">
    <property type="component" value="Unassembled WGS sequence"/>
</dbReference>
<proteinExistence type="predicted"/>
<accession>A0AAD7F8L3</accession>
<dbReference type="AlphaFoldDB" id="A0AAD7F8L3"/>
<name>A0AAD7F8L3_9AGAR</name>
<keyword evidence="3" id="KW-1185">Reference proteome</keyword>
<reference evidence="2" key="1">
    <citation type="submission" date="2023-03" db="EMBL/GenBank/DDBJ databases">
        <title>Massive genome expansion in bonnet fungi (Mycena s.s.) driven by repeated elements and novel gene families across ecological guilds.</title>
        <authorList>
            <consortium name="Lawrence Berkeley National Laboratory"/>
            <person name="Harder C.B."/>
            <person name="Miyauchi S."/>
            <person name="Viragh M."/>
            <person name="Kuo A."/>
            <person name="Thoen E."/>
            <person name="Andreopoulos B."/>
            <person name="Lu D."/>
            <person name="Skrede I."/>
            <person name="Drula E."/>
            <person name="Henrissat B."/>
            <person name="Morin E."/>
            <person name="Kohler A."/>
            <person name="Barry K."/>
            <person name="LaButti K."/>
            <person name="Morin E."/>
            <person name="Salamov A."/>
            <person name="Lipzen A."/>
            <person name="Mereny Z."/>
            <person name="Hegedus B."/>
            <person name="Baldrian P."/>
            <person name="Stursova M."/>
            <person name="Weitz H."/>
            <person name="Taylor A."/>
            <person name="Grigoriev I.V."/>
            <person name="Nagy L.G."/>
            <person name="Martin F."/>
            <person name="Kauserud H."/>
        </authorList>
    </citation>
    <scope>NUCLEOTIDE SEQUENCE</scope>
    <source>
        <strain evidence="2">9284</strain>
    </source>
</reference>
<protein>
    <recommendedName>
        <fullName evidence="4">2OGFeDO JBP1/TET oxygenase domain-containing protein</fullName>
    </recommendedName>
</protein>
<comment type="caution">
    <text evidence="2">The sequence shown here is derived from an EMBL/GenBank/DDBJ whole genome shotgun (WGS) entry which is preliminary data.</text>
</comment>
<evidence type="ECO:0008006" key="4">
    <source>
        <dbReference type="Google" id="ProtNLM"/>
    </source>
</evidence>
<sequence length="330" mass="35680">LVDKHGHVIGALVAPPLPGESWAPVLQDANKAVRDAREEMSFPDSAHHHRRAFKEGPGFPSETAGMGFGGGRKEPGNVKATSAKNGRAMDKMLGNVAIGRMCTFPIGPFKSLCYPIYSAYHRNKRSLLARQPGLRGVFPKSPFASITVNLGPFSVSPPHADQGNKADGMCCITALGEYDPDQGGHLVLWDYDLIVRFPPGCAILIPSAVVTHSNTPIQDGEERFSLLQYSAGGLFRWAANGYKTDLAWAASATPEDHAARERSRQSCWVHALKNFALWKDVKVGNYAGRVCAEVWAEAEVGDISDLTDGDGEEEEEEDGGQPPAKKIRCA</sequence>
<organism evidence="2 3">
    <name type="scientific">Roridomyces roridus</name>
    <dbReference type="NCBI Taxonomy" id="1738132"/>
    <lineage>
        <taxon>Eukaryota</taxon>
        <taxon>Fungi</taxon>
        <taxon>Dikarya</taxon>
        <taxon>Basidiomycota</taxon>
        <taxon>Agaricomycotina</taxon>
        <taxon>Agaricomycetes</taxon>
        <taxon>Agaricomycetidae</taxon>
        <taxon>Agaricales</taxon>
        <taxon>Marasmiineae</taxon>
        <taxon>Mycenaceae</taxon>
        <taxon>Roridomyces</taxon>
    </lineage>
</organism>
<feature type="region of interest" description="Disordered" evidence="1">
    <location>
        <begin position="302"/>
        <end position="330"/>
    </location>
</feature>
<dbReference type="EMBL" id="JARKIF010000077">
    <property type="protein sequence ID" value="KAJ7605330.1"/>
    <property type="molecule type" value="Genomic_DNA"/>
</dbReference>
<feature type="compositionally biased region" description="Acidic residues" evidence="1">
    <location>
        <begin position="302"/>
        <end position="319"/>
    </location>
</feature>